<evidence type="ECO:0000256" key="1">
    <source>
        <dbReference type="SAM" id="MobiDB-lite"/>
    </source>
</evidence>
<reference evidence="2 3" key="1">
    <citation type="submission" date="2023-10" db="EMBL/GenBank/DDBJ databases">
        <title>Chromosome-scale genome assembly provides insights into flower coloration mechanisms of Canna indica.</title>
        <authorList>
            <person name="Li C."/>
        </authorList>
    </citation>
    <scope>NUCLEOTIDE SEQUENCE [LARGE SCALE GENOMIC DNA]</scope>
    <source>
        <tissue evidence="2">Flower</tissue>
    </source>
</reference>
<protein>
    <submittedName>
        <fullName evidence="2">Uncharacterized protein</fullName>
    </submittedName>
</protein>
<gene>
    <name evidence="2" type="ORF">Cni_G29248</name>
</gene>
<feature type="region of interest" description="Disordered" evidence="1">
    <location>
        <begin position="29"/>
        <end position="54"/>
    </location>
</feature>
<organism evidence="2 3">
    <name type="scientific">Canna indica</name>
    <name type="common">Indian-shot</name>
    <dbReference type="NCBI Taxonomy" id="4628"/>
    <lineage>
        <taxon>Eukaryota</taxon>
        <taxon>Viridiplantae</taxon>
        <taxon>Streptophyta</taxon>
        <taxon>Embryophyta</taxon>
        <taxon>Tracheophyta</taxon>
        <taxon>Spermatophyta</taxon>
        <taxon>Magnoliopsida</taxon>
        <taxon>Liliopsida</taxon>
        <taxon>Zingiberales</taxon>
        <taxon>Cannaceae</taxon>
        <taxon>Canna</taxon>
    </lineage>
</organism>
<keyword evidence="3" id="KW-1185">Reference proteome</keyword>
<dbReference type="EMBL" id="CP136898">
    <property type="protein sequence ID" value="WOL20443.1"/>
    <property type="molecule type" value="Genomic_DNA"/>
</dbReference>
<accession>A0AAQ3QTC8</accession>
<evidence type="ECO:0000313" key="2">
    <source>
        <dbReference type="EMBL" id="WOL20443.1"/>
    </source>
</evidence>
<name>A0AAQ3QTC8_9LILI</name>
<dbReference type="Proteomes" id="UP001327560">
    <property type="component" value="Chromosome 9"/>
</dbReference>
<sequence length="124" mass="13572">MREQTTTYKGYWTSTPEAAISICSSRTTSSASNLQGAGETCPRTGAEGKPVDVHKLQKKISESKTERHNTRGLNPVYASFIASIQGWAQQPSLEELENLLSSQESLAKQMASVSLKNEDDKCSF</sequence>
<evidence type="ECO:0000313" key="3">
    <source>
        <dbReference type="Proteomes" id="UP001327560"/>
    </source>
</evidence>
<dbReference type="AlphaFoldDB" id="A0AAQ3QTC8"/>
<proteinExistence type="predicted"/>